<feature type="transmembrane region" description="Helical" evidence="9">
    <location>
        <begin position="76"/>
        <end position="99"/>
    </location>
</feature>
<evidence type="ECO:0000256" key="2">
    <source>
        <dbReference type="ARBA" id="ARBA00022448"/>
    </source>
</evidence>
<accession>A0ABM1GS39</accession>
<feature type="transmembrane region" description="Helical" evidence="9">
    <location>
        <begin position="168"/>
        <end position="188"/>
    </location>
</feature>
<dbReference type="InterPro" id="IPR036259">
    <property type="entry name" value="MFS_trans_sf"/>
</dbReference>
<feature type="transmembrane region" description="Helical" evidence="9">
    <location>
        <begin position="416"/>
        <end position="439"/>
    </location>
</feature>
<keyword evidence="4 9" id="KW-1133">Transmembrane helix</keyword>
<comment type="subcellular location">
    <subcellularLocation>
        <location evidence="1">Membrane</location>
        <topology evidence="1">Multi-pass membrane protein</topology>
    </subcellularLocation>
</comment>
<evidence type="ECO:0000256" key="3">
    <source>
        <dbReference type="ARBA" id="ARBA00022692"/>
    </source>
</evidence>
<evidence type="ECO:0000313" key="11">
    <source>
        <dbReference type="Proteomes" id="UP000694930"/>
    </source>
</evidence>
<evidence type="ECO:0000259" key="10">
    <source>
        <dbReference type="PROSITE" id="PS50850"/>
    </source>
</evidence>
<dbReference type="PANTHER" id="PTHR23505:SF81">
    <property type="entry name" value="TETRACYCLINE RESISTANCE PROTEIN, CLASS B-LIKE"/>
    <property type="match status" value="1"/>
</dbReference>
<dbReference type="InterPro" id="IPR020846">
    <property type="entry name" value="MFS_dom"/>
</dbReference>
<dbReference type="RefSeq" id="XP_015075080.1">
    <property type="nucleotide sequence ID" value="XM_015219594.2"/>
</dbReference>
<organism evidence="11 12">
    <name type="scientific">Solanum pennellii</name>
    <name type="common">Tomato</name>
    <name type="synonym">Lycopersicon pennellii</name>
    <dbReference type="NCBI Taxonomy" id="28526"/>
    <lineage>
        <taxon>Eukaryota</taxon>
        <taxon>Viridiplantae</taxon>
        <taxon>Streptophyta</taxon>
        <taxon>Embryophyta</taxon>
        <taxon>Tracheophyta</taxon>
        <taxon>Spermatophyta</taxon>
        <taxon>Magnoliopsida</taxon>
        <taxon>eudicotyledons</taxon>
        <taxon>Gunneridae</taxon>
        <taxon>Pentapetalae</taxon>
        <taxon>asterids</taxon>
        <taxon>lamiids</taxon>
        <taxon>Solanales</taxon>
        <taxon>Solanaceae</taxon>
        <taxon>Solanoideae</taxon>
        <taxon>Solaneae</taxon>
        <taxon>Solanum</taxon>
        <taxon>Solanum subgen. Lycopersicon</taxon>
    </lineage>
</organism>
<dbReference type="SUPFAM" id="SSF103473">
    <property type="entry name" value="MFS general substrate transporter"/>
    <property type="match status" value="1"/>
</dbReference>
<evidence type="ECO:0000256" key="7">
    <source>
        <dbReference type="ARBA" id="ARBA00044504"/>
    </source>
</evidence>
<gene>
    <name evidence="12" type="primary">LOC107019006</name>
</gene>
<name>A0ABM1GS39_SOLPN</name>
<evidence type="ECO:0000256" key="6">
    <source>
        <dbReference type="ARBA" id="ARBA00024338"/>
    </source>
</evidence>
<dbReference type="Pfam" id="PF07690">
    <property type="entry name" value="MFS_1"/>
    <property type="match status" value="1"/>
</dbReference>
<feature type="transmembrane region" description="Helical" evidence="9">
    <location>
        <begin position="296"/>
        <end position="316"/>
    </location>
</feature>
<reference evidence="12" key="2">
    <citation type="submission" date="2025-08" db="UniProtKB">
        <authorList>
            <consortium name="RefSeq"/>
        </authorList>
    </citation>
    <scope>IDENTIFICATION</scope>
</reference>
<dbReference type="InterPro" id="IPR011701">
    <property type="entry name" value="MFS"/>
</dbReference>
<evidence type="ECO:0000256" key="1">
    <source>
        <dbReference type="ARBA" id="ARBA00004141"/>
    </source>
</evidence>
<feature type="transmembrane region" description="Helical" evidence="9">
    <location>
        <begin position="370"/>
        <end position="388"/>
    </location>
</feature>
<dbReference type="PROSITE" id="PS50850">
    <property type="entry name" value="MFS"/>
    <property type="match status" value="1"/>
</dbReference>
<evidence type="ECO:0000256" key="9">
    <source>
        <dbReference type="SAM" id="Phobius"/>
    </source>
</evidence>
<dbReference type="Gene3D" id="1.20.1250.20">
    <property type="entry name" value="MFS general substrate transporter like domains"/>
    <property type="match status" value="2"/>
</dbReference>
<reference evidence="11" key="1">
    <citation type="journal article" date="2014" name="Nat. Genet.">
        <title>The genome of the stress-tolerant wild tomato species Solanum pennellii.</title>
        <authorList>
            <person name="Bolger A."/>
            <person name="Scossa F."/>
            <person name="Bolger M.E."/>
            <person name="Lanz C."/>
            <person name="Maumus F."/>
            <person name="Tohge T."/>
            <person name="Quesneville H."/>
            <person name="Alseekh S."/>
            <person name="Sorensen I."/>
            <person name="Lichtenstein G."/>
            <person name="Fich E.A."/>
            <person name="Conte M."/>
            <person name="Keller H."/>
            <person name="Schneeberger K."/>
            <person name="Schwacke R."/>
            <person name="Ofner I."/>
            <person name="Vrebalov J."/>
            <person name="Xu Y."/>
            <person name="Osorio S."/>
            <person name="Aflitos S.A."/>
            <person name="Schijlen E."/>
            <person name="Jimenez-Gomez J.M."/>
            <person name="Ryngajllo M."/>
            <person name="Kimura S."/>
            <person name="Kumar R."/>
            <person name="Koenig D."/>
            <person name="Headland L.R."/>
            <person name="Maloof J.N."/>
            <person name="Sinha N."/>
            <person name="van Ham R.C."/>
            <person name="Lankhorst R.K."/>
            <person name="Mao L."/>
            <person name="Vogel A."/>
            <person name="Arsova B."/>
            <person name="Panstruga R."/>
            <person name="Fei Z."/>
            <person name="Rose J.K."/>
            <person name="Zamir D."/>
            <person name="Carrari F."/>
            <person name="Giovannoni J.J."/>
            <person name="Weigel D."/>
            <person name="Usadel B."/>
            <person name="Fernie A.R."/>
        </authorList>
    </citation>
    <scope>NUCLEOTIDE SEQUENCE [LARGE SCALE GENOMIC DNA]</scope>
    <source>
        <strain evidence="11">cv. LA0716</strain>
    </source>
</reference>
<comment type="similarity">
    <text evidence="6">Belongs to the major facilitator superfamily. Spinster (TC 2.A.1.49) family.</text>
</comment>
<sequence length="477" mass="51502">MEKIRSDKLTLVLVNIAGIMEKADEALLPNVYTEIGKDLHTDPTGLGSLTLFRSLVQCLCYPLAAYLSTRRNRAHVIAFGAFLWSAATFLVAISTFTQIAISRGLNGIGLAIVTPAIQSLVADSTHESKRGTAFGWLELTSSFGSIVGGTMSVLIAETSFMGIAGWRISFHLVGIISVLVGLLVNFFANDPRSVGSKKNQPQVKPFQEEISELIKEAKAVTKVPSFQILIAQGVSGMFPWSALSFATMWLELIGFSHKTTALLSTLFQVSQSLGALFGGFMGDVLAKRSPNSGRIILSQISTGSAIPLAAILLLLLPNDPKTATLHGIVLVITGSIISWCGPATNNPIFAEIVPERARTSIYALDRSFETIISSFAPLVVGLLAQQVFGYKPIAEGSTGSQEIETDRQNAASLAKALYTAIGIPTVICCIIYSFLYCTYPQDRDRVRLQMIEETDNSPSEEQQPLLEHDEGKIHSAM</sequence>
<feature type="compositionally biased region" description="Basic and acidic residues" evidence="8">
    <location>
        <begin position="466"/>
        <end position="477"/>
    </location>
</feature>
<feature type="domain" description="Major facilitator superfamily (MFS) profile" evidence="10">
    <location>
        <begin position="10"/>
        <end position="443"/>
    </location>
</feature>
<feature type="transmembrane region" description="Helical" evidence="9">
    <location>
        <begin position="328"/>
        <end position="349"/>
    </location>
</feature>
<protein>
    <submittedName>
        <fullName evidence="12">Uncharacterized protein LOC107019006</fullName>
    </submittedName>
</protein>
<evidence type="ECO:0000256" key="5">
    <source>
        <dbReference type="ARBA" id="ARBA00023136"/>
    </source>
</evidence>
<feature type="transmembrane region" description="Helical" evidence="9">
    <location>
        <begin position="105"/>
        <end position="122"/>
    </location>
</feature>
<comment type="similarity">
    <text evidence="7">Belongs to the major facilitator superfamily. Phosphate:H(+) symporter (TC 2.A.1.9) family.</text>
</comment>
<keyword evidence="2" id="KW-0813">Transport</keyword>
<feature type="transmembrane region" description="Helical" evidence="9">
    <location>
        <begin position="262"/>
        <end position="284"/>
    </location>
</feature>
<dbReference type="InterPro" id="IPR044770">
    <property type="entry name" value="MFS_spinster-like"/>
</dbReference>
<dbReference type="PANTHER" id="PTHR23505">
    <property type="entry name" value="SPINSTER"/>
    <property type="match status" value="1"/>
</dbReference>
<keyword evidence="11" id="KW-1185">Reference proteome</keyword>
<feature type="region of interest" description="Disordered" evidence="8">
    <location>
        <begin position="454"/>
        <end position="477"/>
    </location>
</feature>
<evidence type="ECO:0000256" key="8">
    <source>
        <dbReference type="SAM" id="MobiDB-lite"/>
    </source>
</evidence>
<keyword evidence="5 9" id="KW-0472">Membrane</keyword>
<dbReference type="GeneID" id="107019006"/>
<keyword evidence="3 9" id="KW-0812">Transmembrane</keyword>
<feature type="transmembrane region" description="Helical" evidence="9">
    <location>
        <begin position="228"/>
        <end position="250"/>
    </location>
</feature>
<evidence type="ECO:0000256" key="4">
    <source>
        <dbReference type="ARBA" id="ARBA00022989"/>
    </source>
</evidence>
<evidence type="ECO:0000313" key="12">
    <source>
        <dbReference type="RefSeq" id="XP_015075080.1"/>
    </source>
</evidence>
<dbReference type="Proteomes" id="UP000694930">
    <property type="component" value="Chromosome 5"/>
</dbReference>
<proteinExistence type="inferred from homology"/>
<feature type="transmembrane region" description="Helical" evidence="9">
    <location>
        <begin position="134"/>
        <end position="156"/>
    </location>
</feature>
<dbReference type="CDD" id="cd17328">
    <property type="entry name" value="MFS_spinster_like"/>
    <property type="match status" value="1"/>
</dbReference>